<keyword evidence="2" id="KW-1133">Transmembrane helix</keyword>
<accession>A0A0G4I156</accession>
<feature type="compositionally biased region" description="Polar residues" evidence="1">
    <location>
        <begin position="561"/>
        <end position="574"/>
    </location>
</feature>
<dbReference type="InterPro" id="IPR029058">
    <property type="entry name" value="AB_hydrolase_fold"/>
</dbReference>
<feature type="transmembrane region" description="Helical" evidence="2">
    <location>
        <begin position="72"/>
        <end position="95"/>
    </location>
</feature>
<feature type="compositionally biased region" description="Basic residues" evidence="1">
    <location>
        <begin position="660"/>
        <end position="669"/>
    </location>
</feature>
<feature type="compositionally biased region" description="Basic residues" evidence="1">
    <location>
        <begin position="293"/>
        <end position="305"/>
    </location>
</feature>
<evidence type="ECO:0000313" key="3">
    <source>
        <dbReference type="EMBL" id="CEM50577.1"/>
    </source>
</evidence>
<dbReference type="EMBL" id="CDMZ01004701">
    <property type="protein sequence ID" value="CEM50577.1"/>
    <property type="molecule type" value="Genomic_DNA"/>
</dbReference>
<feature type="compositionally biased region" description="Pro residues" evidence="1">
    <location>
        <begin position="1564"/>
        <end position="1579"/>
    </location>
</feature>
<feature type="compositionally biased region" description="Basic and acidic residues" evidence="1">
    <location>
        <begin position="1383"/>
        <end position="1396"/>
    </location>
</feature>
<feature type="compositionally biased region" description="Acidic residues" evidence="1">
    <location>
        <begin position="1144"/>
        <end position="1162"/>
    </location>
</feature>
<feature type="compositionally biased region" description="Basic residues" evidence="1">
    <location>
        <begin position="678"/>
        <end position="692"/>
    </location>
</feature>
<dbReference type="Gene3D" id="3.40.50.1820">
    <property type="entry name" value="alpha/beta hydrolase"/>
    <property type="match status" value="1"/>
</dbReference>
<feature type="region of interest" description="Disordered" evidence="1">
    <location>
        <begin position="646"/>
        <end position="708"/>
    </location>
</feature>
<feature type="compositionally biased region" description="Low complexity" evidence="1">
    <location>
        <begin position="695"/>
        <end position="708"/>
    </location>
</feature>
<feature type="region of interest" description="Disordered" evidence="1">
    <location>
        <begin position="1368"/>
        <end position="1409"/>
    </location>
</feature>
<feature type="compositionally biased region" description="Basic and acidic residues" evidence="1">
    <location>
        <begin position="367"/>
        <end position="376"/>
    </location>
</feature>
<feature type="compositionally biased region" description="Low complexity" evidence="1">
    <location>
        <begin position="428"/>
        <end position="445"/>
    </location>
</feature>
<dbReference type="VEuPathDB" id="CryptoDB:Cvel_4"/>
<feature type="region of interest" description="Disordered" evidence="1">
    <location>
        <begin position="1554"/>
        <end position="1617"/>
    </location>
</feature>
<feature type="compositionally biased region" description="Gly residues" evidence="1">
    <location>
        <begin position="754"/>
        <end position="764"/>
    </location>
</feature>
<feature type="transmembrane region" description="Helical" evidence="2">
    <location>
        <begin position="1033"/>
        <end position="1055"/>
    </location>
</feature>
<feature type="compositionally biased region" description="Basic and acidic residues" evidence="1">
    <location>
        <begin position="580"/>
        <end position="593"/>
    </location>
</feature>
<gene>
    <name evidence="3" type="ORF">Cvel_4</name>
</gene>
<organism evidence="3">
    <name type="scientific">Chromera velia CCMP2878</name>
    <dbReference type="NCBI Taxonomy" id="1169474"/>
    <lineage>
        <taxon>Eukaryota</taxon>
        <taxon>Sar</taxon>
        <taxon>Alveolata</taxon>
        <taxon>Colpodellida</taxon>
        <taxon>Chromeraceae</taxon>
        <taxon>Chromera</taxon>
    </lineage>
</organism>
<evidence type="ECO:0000256" key="1">
    <source>
        <dbReference type="SAM" id="MobiDB-lite"/>
    </source>
</evidence>
<proteinExistence type="predicted"/>
<feature type="region of interest" description="Disordered" evidence="1">
    <location>
        <begin position="1144"/>
        <end position="1168"/>
    </location>
</feature>
<feature type="region of interest" description="Disordered" evidence="1">
    <location>
        <begin position="723"/>
        <end position="798"/>
    </location>
</feature>
<name>A0A0G4I156_9ALVE</name>
<protein>
    <submittedName>
        <fullName evidence="3">Uncharacterized protein</fullName>
    </submittedName>
</protein>
<feature type="compositionally biased region" description="Polar residues" evidence="1">
    <location>
        <begin position="1587"/>
        <end position="1617"/>
    </location>
</feature>
<feature type="region of interest" description="Disordered" evidence="1">
    <location>
        <begin position="293"/>
        <end position="318"/>
    </location>
</feature>
<feature type="transmembrane region" description="Helical" evidence="2">
    <location>
        <begin position="944"/>
        <end position="961"/>
    </location>
</feature>
<feature type="transmembrane region" description="Helical" evidence="2">
    <location>
        <begin position="30"/>
        <end position="60"/>
    </location>
</feature>
<feature type="compositionally biased region" description="Basic and acidic residues" evidence="1">
    <location>
        <begin position="786"/>
        <end position="798"/>
    </location>
</feature>
<reference evidence="3" key="1">
    <citation type="submission" date="2014-11" db="EMBL/GenBank/DDBJ databases">
        <authorList>
            <person name="Otto D Thomas"/>
            <person name="Naeem Raeece"/>
        </authorList>
    </citation>
    <scope>NUCLEOTIDE SEQUENCE</scope>
</reference>
<evidence type="ECO:0000256" key="2">
    <source>
        <dbReference type="SAM" id="Phobius"/>
    </source>
</evidence>
<feature type="compositionally biased region" description="Basic and acidic residues" evidence="1">
    <location>
        <begin position="388"/>
        <end position="408"/>
    </location>
</feature>
<feature type="region of interest" description="Disordered" evidence="1">
    <location>
        <begin position="346"/>
        <end position="621"/>
    </location>
</feature>
<feature type="compositionally biased region" description="Polar residues" evidence="1">
    <location>
        <begin position="501"/>
        <end position="516"/>
    </location>
</feature>
<keyword evidence="2" id="KW-0472">Membrane</keyword>
<feature type="transmembrane region" description="Helical" evidence="2">
    <location>
        <begin position="222"/>
        <end position="247"/>
    </location>
</feature>
<feature type="compositionally biased region" description="Basic and acidic residues" evidence="1">
    <location>
        <begin position="604"/>
        <end position="614"/>
    </location>
</feature>
<feature type="compositionally biased region" description="Basic and acidic residues" evidence="1">
    <location>
        <begin position="306"/>
        <end position="318"/>
    </location>
</feature>
<feature type="transmembrane region" description="Helical" evidence="2">
    <location>
        <begin position="973"/>
        <end position="994"/>
    </location>
</feature>
<keyword evidence="2" id="KW-0812">Transmembrane</keyword>
<feature type="compositionally biased region" description="Acidic residues" evidence="1">
    <location>
        <begin position="772"/>
        <end position="785"/>
    </location>
</feature>
<feature type="transmembrane region" description="Helical" evidence="2">
    <location>
        <begin position="1000"/>
        <end position="1021"/>
    </location>
</feature>
<dbReference type="SUPFAM" id="SSF53474">
    <property type="entry name" value="alpha/beta-Hydrolases"/>
    <property type="match status" value="1"/>
</dbReference>
<sequence>MTTRSVKFKAYATDYNEDQTLYNLSVRIRFVIFFLIATLGVYALALGFTVELSFGVLLSISGVEKMSKWSRAGVFVLPIFLFVVSVYADCAFRLIDDLGAKTNPGKELRARIAGVTQRLMEIVLNGCRRLPQGARRRLRERKEALRNAGADERAVRAEIDCCVHFPMCNCCQHPTASAVALMVADIVCPVSFELGSIVLGLVLFLTTGGYEGFGNVTMNSFAVLALLQSYFLGGAIIALAVTFLYFMCRLSCVSRRSFFLYDAYWTQAKQVKTFWVMAKQVLARYRELNRLKQRQKQRQRRRRRIQERGRERERHLQSNAREKFRRRWTAGMLDDIEREREGEIDVFPSPSFDRPPFPSHQNGSDGLEERRRKLSENSDEDDDNVTAAEEKEMDRDIERGGRQSEHPETGAAGVLGETNFQTPPGPPVSSSSPSKPVASSSTPSRVRSRPPVHPPPVRRQEHEDSRAEGFGGGKRKGLGSPSGFASASGAASSHAHGSPLQQQMLSDSLPAASSSEPRLGKLGGNSPCRPPSVRNFSPRNAASSLPLSGSGGRPDGGASSFFSPMNSLLTTTPIPFSDNVAERSPAHLRERGGGGESRGSRAHAGGEGEVRNERIATSSESQVSSLAAFSGIFSDPSRSFPGPFFFSSAESSRSIAVRTPSKKKNKSSRIAKLETSKKKSTLRPPAARRPHAVHGSSPGGVSVVSPTGTSDRVFFRGSSRNFSWSRGCPRRSQNGVSDLNEESPVNHMEEGEWGDSGGEGGGEGRSPLQQQDQDEEEEREEAEAVAEERREQSRRDREMSLRAAYGQMRPMWAHVCPPAQRGGCLCRTGRCFSLCLCCCCNTVACLFGASASTPMDRLRQASHRERERIQEVGRNVRVRPSEEAVGEGVEEHRETAMESFAGDRGERQEAEFELFEDRPQRCPPGWFCQGLRYFCRGTLGCIQGFWNCLLLLFSPSFWLRFCTCLGCDAPVGIFAYLLAAACVCYAAVGVMVFGDEPLSFELVLIVLALEILALILLVRALKVLKPAAIGRGFAVTIVVFIFFSAFLITFATAPLNPLITAGLLIPSSGFPISRGTGESGRSLSLLSRSGFRMGSSGDLWKGGSLDPGSAFLGESFEWNGVSRGEGEGMGLGSVLGGMLGEDESVWEEDEEDEGEWSGEGDTSDSIPPKGKEFLGFGIGLGLGEEPGRTSGYPLCRMRYGGSASIRAHQPLEKDSRVPGLTLIDMVMLAALSYGEDKHQMNSSMHFYYRNGTEGRGEGNFPFEIGRVENSSAIGRAVEIHFPKQNLTVISFRGTSNKRDAFADLDFWSSIATLQSVDRYVIPLLSWIPTRYVQKALALTFLSNEDPFKEVVVRLRRFVDEVRARRSGVAVDSSPESDSEIAGDWEKGKGASERGSKELTLTSDRSSKGQRLRDWAPHRMVLVGHSLGGGLASLLGAQKKIPVVAVSPPGLYYVSTKYNVSDLRLESLLTSIVPEYDIVPNIDIVRGLVQQISCAARDSRKCHFVLISLCELVCRCGDPRESVHQLCAEVARNDSVTFDDEKYQLTSCVGKRRTRGGVSVSIPPLSAPSLPPEHSSPPPSQGGLAETLSDSRSTSMLRGSGRIRNSTALSTPSAVNSA</sequence>
<feature type="compositionally biased region" description="Basic and acidic residues" evidence="1">
    <location>
        <begin position="458"/>
        <end position="467"/>
    </location>
</feature>
<feature type="compositionally biased region" description="Low complexity" evidence="1">
    <location>
        <begin position="478"/>
        <end position="500"/>
    </location>
</feature>